<feature type="region of interest" description="Disordered" evidence="1">
    <location>
        <begin position="48"/>
        <end position="73"/>
    </location>
</feature>
<dbReference type="AlphaFoldDB" id="A0A9E7KQP9"/>
<keyword evidence="3" id="KW-1185">Reference proteome</keyword>
<feature type="compositionally biased region" description="Basic and acidic residues" evidence="1">
    <location>
        <begin position="48"/>
        <end position="65"/>
    </location>
</feature>
<reference evidence="2" key="1">
    <citation type="submission" date="2022-05" db="EMBL/GenBank/DDBJ databases">
        <title>The Musa troglodytarum L. genome provides insights into the mechanism of non-climacteric behaviour and enrichment of carotenoids.</title>
        <authorList>
            <person name="Wang J."/>
        </authorList>
    </citation>
    <scope>NUCLEOTIDE SEQUENCE</scope>
    <source>
        <tissue evidence="2">Leaf</tissue>
    </source>
</reference>
<dbReference type="Proteomes" id="UP001055439">
    <property type="component" value="Chromosome 8"/>
</dbReference>
<sequence length="73" mass="8359">MNNDCKLFLWATTRSSSLLRAPVRDPRAINSKLRSFLLRWKWKTGRKLEGGGSAERKETDRDKAVTPEISPLT</sequence>
<name>A0A9E7KQP9_9LILI</name>
<protein>
    <submittedName>
        <fullName evidence="2">Indole-3-acetic acid-amido synthetase GH3.5</fullName>
    </submittedName>
</protein>
<dbReference type="OrthoDB" id="10004661at2759"/>
<accession>A0A9E7KQP9</accession>
<dbReference type="EMBL" id="CP097510">
    <property type="protein sequence ID" value="URE24304.1"/>
    <property type="molecule type" value="Genomic_DNA"/>
</dbReference>
<organism evidence="2 3">
    <name type="scientific">Musa troglodytarum</name>
    <name type="common">fe'i banana</name>
    <dbReference type="NCBI Taxonomy" id="320322"/>
    <lineage>
        <taxon>Eukaryota</taxon>
        <taxon>Viridiplantae</taxon>
        <taxon>Streptophyta</taxon>
        <taxon>Embryophyta</taxon>
        <taxon>Tracheophyta</taxon>
        <taxon>Spermatophyta</taxon>
        <taxon>Magnoliopsida</taxon>
        <taxon>Liliopsida</taxon>
        <taxon>Zingiberales</taxon>
        <taxon>Musaceae</taxon>
        <taxon>Musa</taxon>
    </lineage>
</organism>
<evidence type="ECO:0000313" key="2">
    <source>
        <dbReference type="EMBL" id="URE24304.1"/>
    </source>
</evidence>
<dbReference type="EMBL" id="CP097510">
    <property type="protein sequence ID" value="URE24303.1"/>
    <property type="molecule type" value="Genomic_DNA"/>
</dbReference>
<evidence type="ECO:0000256" key="1">
    <source>
        <dbReference type="SAM" id="MobiDB-lite"/>
    </source>
</evidence>
<proteinExistence type="predicted"/>
<evidence type="ECO:0000313" key="3">
    <source>
        <dbReference type="Proteomes" id="UP001055439"/>
    </source>
</evidence>
<gene>
    <name evidence="2" type="ORF">MUK42_12334</name>
</gene>